<dbReference type="CDD" id="cd00429">
    <property type="entry name" value="RPE"/>
    <property type="match status" value="1"/>
</dbReference>
<dbReference type="EC" id="5.1.3.1" evidence="7 10"/>
<dbReference type="GO" id="GO:0046872">
    <property type="term" value="F:metal ion binding"/>
    <property type="evidence" value="ECO:0007669"/>
    <property type="project" value="UniProtKB-UniRule"/>
</dbReference>
<evidence type="ECO:0000256" key="12">
    <source>
        <dbReference type="PIRSR" id="PIRSR001461-1"/>
    </source>
</evidence>
<evidence type="ECO:0000256" key="8">
    <source>
        <dbReference type="ARBA" id="ARBA00022723"/>
    </source>
</evidence>
<evidence type="ECO:0000256" key="4">
    <source>
        <dbReference type="ARBA" id="ARBA00001947"/>
    </source>
</evidence>
<gene>
    <name evidence="10 15" type="primary">rpe</name>
    <name evidence="15" type="ORF">OJF2_75450</name>
</gene>
<dbReference type="Pfam" id="PF00834">
    <property type="entry name" value="Ribul_P_3_epim"/>
    <property type="match status" value="1"/>
</dbReference>
<dbReference type="PANTHER" id="PTHR11749">
    <property type="entry name" value="RIBULOSE-5-PHOSPHATE-3-EPIMERASE"/>
    <property type="match status" value="1"/>
</dbReference>
<feature type="binding site" evidence="10 13">
    <location>
        <position position="185"/>
    </location>
    <ligand>
        <name>a divalent metal cation</name>
        <dbReference type="ChEBI" id="CHEBI:60240"/>
    </ligand>
</feature>
<keyword evidence="8 10" id="KW-0479">Metal-binding</keyword>
<evidence type="ECO:0000256" key="14">
    <source>
        <dbReference type="PIRSR" id="PIRSR001461-3"/>
    </source>
</evidence>
<keyword evidence="9 10" id="KW-0413">Isomerase</keyword>
<comment type="similarity">
    <text evidence="6 10 11">Belongs to the ribulose-phosphate 3-epimerase family.</text>
</comment>
<dbReference type="GO" id="GO:0019323">
    <property type="term" value="P:pentose catabolic process"/>
    <property type="evidence" value="ECO:0007669"/>
    <property type="project" value="UniProtKB-UniRule"/>
</dbReference>
<reference evidence="15 16" key="1">
    <citation type="submission" date="2019-08" db="EMBL/GenBank/DDBJ databases">
        <title>Deep-cultivation of Planctomycetes and their phenomic and genomic characterization uncovers novel biology.</title>
        <authorList>
            <person name="Wiegand S."/>
            <person name="Jogler M."/>
            <person name="Boedeker C."/>
            <person name="Pinto D."/>
            <person name="Vollmers J."/>
            <person name="Rivas-Marin E."/>
            <person name="Kohn T."/>
            <person name="Peeters S.H."/>
            <person name="Heuer A."/>
            <person name="Rast P."/>
            <person name="Oberbeckmann S."/>
            <person name="Bunk B."/>
            <person name="Jeske O."/>
            <person name="Meyerdierks A."/>
            <person name="Storesund J.E."/>
            <person name="Kallscheuer N."/>
            <person name="Luecker S."/>
            <person name="Lage O.M."/>
            <person name="Pohl T."/>
            <person name="Merkel B.J."/>
            <person name="Hornburger P."/>
            <person name="Mueller R.-W."/>
            <person name="Bruemmer F."/>
            <person name="Labrenz M."/>
            <person name="Spormann A.M."/>
            <person name="Op den Camp H."/>
            <person name="Overmann J."/>
            <person name="Amann R."/>
            <person name="Jetten M.S.M."/>
            <person name="Mascher T."/>
            <person name="Medema M.H."/>
            <person name="Devos D.P."/>
            <person name="Kaster A.-K."/>
            <person name="Ovreas L."/>
            <person name="Rohde M."/>
            <person name="Galperin M.Y."/>
            <person name="Jogler C."/>
        </authorList>
    </citation>
    <scope>NUCLEOTIDE SEQUENCE [LARGE SCALE GENOMIC DNA]</scope>
    <source>
        <strain evidence="15 16">OJF2</strain>
    </source>
</reference>
<keyword evidence="16" id="KW-1185">Reference proteome</keyword>
<dbReference type="PIRSF" id="PIRSF001461">
    <property type="entry name" value="RPE"/>
    <property type="match status" value="1"/>
</dbReference>
<evidence type="ECO:0000256" key="13">
    <source>
        <dbReference type="PIRSR" id="PIRSR001461-2"/>
    </source>
</evidence>
<comment type="function">
    <text evidence="10">Catalyzes the reversible epimerization of D-ribulose 5-phosphate to D-xylulose 5-phosphate.</text>
</comment>
<name>A0A5B9WFZ5_9BACT</name>
<evidence type="ECO:0000256" key="5">
    <source>
        <dbReference type="ARBA" id="ARBA00001954"/>
    </source>
</evidence>
<accession>A0A5B9WFZ5</accession>
<evidence type="ECO:0000256" key="11">
    <source>
        <dbReference type="PIRNR" id="PIRNR001461"/>
    </source>
</evidence>
<evidence type="ECO:0000256" key="9">
    <source>
        <dbReference type="ARBA" id="ARBA00023235"/>
    </source>
</evidence>
<feature type="active site" description="Proton acceptor" evidence="10 12">
    <location>
        <position position="45"/>
    </location>
</feature>
<feature type="binding site" evidence="14">
    <location>
        <begin position="207"/>
        <end position="208"/>
    </location>
    <ligand>
        <name>substrate</name>
    </ligand>
</feature>
<feature type="binding site" evidence="10 13">
    <location>
        <position position="76"/>
    </location>
    <ligand>
        <name>a divalent metal cation</name>
        <dbReference type="ChEBI" id="CHEBI:60240"/>
    </ligand>
</feature>
<dbReference type="GO" id="GO:0005737">
    <property type="term" value="C:cytoplasm"/>
    <property type="evidence" value="ECO:0007669"/>
    <property type="project" value="UniProtKB-ARBA"/>
</dbReference>
<dbReference type="Gene3D" id="3.20.20.70">
    <property type="entry name" value="Aldolase class I"/>
    <property type="match status" value="1"/>
</dbReference>
<dbReference type="HAMAP" id="MF_02227">
    <property type="entry name" value="RPE"/>
    <property type="match status" value="1"/>
</dbReference>
<dbReference type="NCBIfam" id="NF004076">
    <property type="entry name" value="PRK05581.1-4"/>
    <property type="match status" value="1"/>
</dbReference>
<comment type="cofactor">
    <cofactor evidence="2">
        <name>Mn(2+)</name>
        <dbReference type="ChEBI" id="CHEBI:29035"/>
    </cofactor>
</comment>
<dbReference type="RefSeq" id="WP_148598315.1">
    <property type="nucleotide sequence ID" value="NZ_CP042997.1"/>
</dbReference>
<dbReference type="GO" id="GO:0004750">
    <property type="term" value="F:D-ribulose-phosphate 3-epimerase activity"/>
    <property type="evidence" value="ECO:0007669"/>
    <property type="project" value="UniProtKB-UniRule"/>
</dbReference>
<dbReference type="PROSITE" id="PS01085">
    <property type="entry name" value="RIBUL_P_3_EPIMER_1"/>
    <property type="match status" value="1"/>
</dbReference>
<evidence type="ECO:0000256" key="6">
    <source>
        <dbReference type="ARBA" id="ARBA00009541"/>
    </source>
</evidence>
<dbReference type="InterPro" id="IPR000056">
    <property type="entry name" value="Ribul_P_3_epim-like"/>
</dbReference>
<keyword evidence="13" id="KW-0862">Zinc</keyword>
<dbReference type="InterPro" id="IPR013785">
    <property type="entry name" value="Aldolase_TIM"/>
</dbReference>
<feature type="binding site" evidence="10 13">
    <location>
        <position position="43"/>
    </location>
    <ligand>
        <name>a divalent metal cation</name>
        <dbReference type="ChEBI" id="CHEBI:60240"/>
    </ligand>
</feature>
<comment type="cofactor">
    <cofactor evidence="3">
        <name>Co(2+)</name>
        <dbReference type="ChEBI" id="CHEBI:48828"/>
    </cofactor>
</comment>
<dbReference type="FunFam" id="3.20.20.70:FF:000004">
    <property type="entry name" value="Ribulose-phosphate 3-epimerase"/>
    <property type="match status" value="1"/>
</dbReference>
<evidence type="ECO:0000313" key="15">
    <source>
        <dbReference type="EMBL" id="QEH38935.1"/>
    </source>
</evidence>
<proteinExistence type="inferred from homology"/>
<dbReference type="Proteomes" id="UP000324233">
    <property type="component" value="Chromosome"/>
</dbReference>
<dbReference type="OrthoDB" id="1645589at2"/>
<organism evidence="15 16">
    <name type="scientific">Aquisphaera giovannonii</name>
    <dbReference type="NCBI Taxonomy" id="406548"/>
    <lineage>
        <taxon>Bacteria</taxon>
        <taxon>Pseudomonadati</taxon>
        <taxon>Planctomycetota</taxon>
        <taxon>Planctomycetia</taxon>
        <taxon>Isosphaerales</taxon>
        <taxon>Isosphaeraceae</taxon>
        <taxon>Aquisphaera</taxon>
    </lineage>
</organism>
<keyword evidence="13" id="KW-0464">Manganese</keyword>
<sequence length="233" mass="24698">MIQPYADPTAATIRIAPSILSADAARLGEQVAEAERAGADRIHVDVMDGHFVPNLTFGPGIVKWLRPVTRLPLEVHLMVERPDDVLDAFSEAGADTLIVHVERSIHLNRTVQRIKGLGKRAGVAINPATPAVMIEEILPDLDLVLAMTVNPGFGGQSFLRGTLPKIRKLRSMIDAIGSPIDLEVDGGIDPETTPEVVAAGARVLVAGTSIYGSREGVAAAIRSLEQAAAVASR</sequence>
<comment type="catalytic activity">
    <reaction evidence="1 10 11">
        <text>D-ribulose 5-phosphate = D-xylulose 5-phosphate</text>
        <dbReference type="Rhea" id="RHEA:13677"/>
        <dbReference type="ChEBI" id="CHEBI:57737"/>
        <dbReference type="ChEBI" id="CHEBI:58121"/>
        <dbReference type="EC" id="5.1.3.1"/>
    </reaction>
</comment>
<evidence type="ECO:0000256" key="3">
    <source>
        <dbReference type="ARBA" id="ARBA00001941"/>
    </source>
</evidence>
<feature type="binding site" evidence="14">
    <location>
        <position position="187"/>
    </location>
    <ligand>
        <name>substrate</name>
    </ligand>
</feature>
<comment type="pathway">
    <text evidence="10">Carbohydrate degradation.</text>
</comment>
<dbReference type="SUPFAM" id="SSF51366">
    <property type="entry name" value="Ribulose-phoshate binding barrel"/>
    <property type="match status" value="1"/>
</dbReference>
<dbReference type="AlphaFoldDB" id="A0A5B9WFZ5"/>
<dbReference type="KEGG" id="agv:OJF2_75450"/>
<comment type="caution">
    <text evidence="10">Lacks conserved residue(s) required for the propagation of feature annotation.</text>
</comment>
<feature type="binding site" evidence="10 14">
    <location>
        <begin position="152"/>
        <end position="155"/>
    </location>
    <ligand>
        <name>substrate</name>
    </ligand>
</feature>
<comment type="cofactor">
    <cofactor evidence="10 13">
        <name>a divalent metal cation</name>
        <dbReference type="ChEBI" id="CHEBI:60240"/>
    </cofactor>
    <text evidence="10 13">Binds 1 divalent metal cation per subunit.</text>
</comment>
<comment type="cofactor">
    <cofactor evidence="5">
        <name>Fe(2+)</name>
        <dbReference type="ChEBI" id="CHEBI:29033"/>
    </cofactor>
</comment>
<feature type="binding site" evidence="10 14">
    <location>
        <position position="18"/>
    </location>
    <ligand>
        <name>substrate</name>
    </ligand>
</feature>
<evidence type="ECO:0000313" key="16">
    <source>
        <dbReference type="Proteomes" id="UP000324233"/>
    </source>
</evidence>
<evidence type="ECO:0000256" key="1">
    <source>
        <dbReference type="ARBA" id="ARBA00001782"/>
    </source>
</evidence>
<evidence type="ECO:0000256" key="7">
    <source>
        <dbReference type="ARBA" id="ARBA00013188"/>
    </source>
</evidence>
<feature type="binding site" evidence="10 14">
    <location>
        <position position="76"/>
    </location>
    <ligand>
        <name>substrate</name>
    </ligand>
</feature>
<dbReference type="NCBIfam" id="TIGR01163">
    <property type="entry name" value="rpe"/>
    <property type="match status" value="1"/>
</dbReference>
<keyword evidence="13" id="KW-0170">Cobalt</keyword>
<keyword evidence="10 11" id="KW-0119">Carbohydrate metabolism</keyword>
<dbReference type="EMBL" id="CP042997">
    <property type="protein sequence ID" value="QEH38935.1"/>
    <property type="molecule type" value="Genomic_DNA"/>
</dbReference>
<comment type="cofactor">
    <cofactor evidence="4">
        <name>Zn(2+)</name>
        <dbReference type="ChEBI" id="CHEBI:29105"/>
    </cofactor>
</comment>
<evidence type="ECO:0000256" key="2">
    <source>
        <dbReference type="ARBA" id="ARBA00001936"/>
    </source>
</evidence>
<evidence type="ECO:0000256" key="10">
    <source>
        <dbReference type="HAMAP-Rule" id="MF_02227"/>
    </source>
</evidence>
<dbReference type="InterPro" id="IPR026019">
    <property type="entry name" value="Ribul_P_3_epim"/>
</dbReference>
<protein>
    <recommendedName>
        <fullName evidence="7 10">Ribulose-phosphate 3-epimerase</fullName>
        <ecNumber evidence="7 10">5.1.3.1</ecNumber>
    </recommendedName>
</protein>
<feature type="binding site" evidence="10 13">
    <location>
        <position position="45"/>
    </location>
    <ligand>
        <name>a divalent metal cation</name>
        <dbReference type="ChEBI" id="CHEBI:60240"/>
    </ligand>
</feature>
<feature type="binding site" evidence="10">
    <location>
        <begin position="185"/>
        <end position="187"/>
    </location>
    <ligand>
        <name>substrate</name>
    </ligand>
</feature>
<dbReference type="InterPro" id="IPR011060">
    <property type="entry name" value="RibuloseP-bd_barrel"/>
</dbReference>
<dbReference type="GO" id="GO:0006098">
    <property type="term" value="P:pentose-phosphate shunt"/>
    <property type="evidence" value="ECO:0007669"/>
    <property type="project" value="UniProtKB-UniRule"/>
</dbReference>
<feature type="active site" description="Proton donor" evidence="10 12">
    <location>
        <position position="185"/>
    </location>
</feature>